<reference evidence="1" key="1">
    <citation type="submission" date="2020-05" db="EMBL/GenBank/DDBJ databases">
        <authorList>
            <person name="Chiriac C."/>
            <person name="Salcher M."/>
            <person name="Ghai R."/>
            <person name="Kavagutti S V."/>
        </authorList>
    </citation>
    <scope>NUCLEOTIDE SEQUENCE</scope>
</reference>
<organism evidence="1">
    <name type="scientific">freshwater metagenome</name>
    <dbReference type="NCBI Taxonomy" id="449393"/>
    <lineage>
        <taxon>unclassified sequences</taxon>
        <taxon>metagenomes</taxon>
        <taxon>ecological metagenomes</taxon>
    </lineage>
</organism>
<protein>
    <submittedName>
        <fullName evidence="1">Unannotated protein</fullName>
    </submittedName>
</protein>
<proteinExistence type="predicted"/>
<dbReference type="AlphaFoldDB" id="A0A6J6V741"/>
<accession>A0A6J6V741</accession>
<evidence type="ECO:0000313" key="1">
    <source>
        <dbReference type="EMBL" id="CAB4766885.1"/>
    </source>
</evidence>
<sequence>MPDSPGTAQPFAPLVLRLFAAARVTPHARDRWLGAGFEPTQALHFISIGASLDEAVEARRSGLGVMDVWRRSRSAANPTEPVEHLLEMRPNSDGGGGATVTHRTLTDRSETAHTVGTTADLAGALDTVLAVLGPAPGLSGVHTVTVNGFDGATVLALLNRSGLAELLDHEIEIHIGTWETCRVTDGLGKVWLLPLGHNGGDGLVDHGGDLFSFDDVYFAQTGLDSLPRALGRHGSWLTAREVLRSGEPLVQVTTAWSDHDPRSTGPIWEVRTDGDRFVVSDGTSHARLDEALAAVGRALFPVRGSLLVRLPDGTTLDTADLVALVPVDREDFTHHRVDEPALIINGWDHLAIVPDDADSVVLLPVHRDLFGSVDLHSAVGNRLAFLAETHAPSLYANEHSLGVIGPLAVTVDVRHRSEPEVRVTPWGGERSQVVASWVQRLGASDLAFAALAAEGYAEMTRTSGSETAVDGQPLTLTSWFDSDLKVDERAAVLTALHRAQVRDAESTPQASPEPV</sequence>
<gene>
    <name evidence="1" type="ORF">UFOPK2806_02170</name>
</gene>
<name>A0A6J6V741_9ZZZZ</name>
<dbReference type="EMBL" id="CAEZYY010000041">
    <property type="protein sequence ID" value="CAB4766885.1"/>
    <property type="molecule type" value="Genomic_DNA"/>
</dbReference>